<evidence type="ECO:0000256" key="1">
    <source>
        <dbReference type="SAM" id="MobiDB-lite"/>
    </source>
</evidence>
<feature type="region of interest" description="Disordered" evidence="1">
    <location>
        <begin position="55"/>
        <end position="95"/>
    </location>
</feature>
<protein>
    <submittedName>
        <fullName evidence="2">Uncharacterized protein</fullName>
    </submittedName>
</protein>
<proteinExistence type="predicted"/>
<evidence type="ECO:0000313" key="2">
    <source>
        <dbReference type="EMBL" id="KAK5775286.1"/>
    </source>
</evidence>
<sequence length="200" mass="23672">MKEKEIEKEKENEREKNKIEIEKECGQETQVEKESETEERKEIVKETSVVEFPRKETEVKEREFDNELEKETSEKDKREQEKVRNVFTNQHDSRDSNDKFQLHYLPVERRFLLIEKVKVEDEIKPQVLKGKHGKDSLAIESWEPNLNDDEVIANDLVIERSPHFDLINCHPMINVDEVIPTSGIKSFSHDFIVLVSLLVK</sequence>
<accession>A0ABR0MN51</accession>
<evidence type="ECO:0000313" key="3">
    <source>
        <dbReference type="Proteomes" id="UP001358586"/>
    </source>
</evidence>
<reference evidence="2 3" key="1">
    <citation type="submission" date="2023-03" db="EMBL/GenBank/DDBJ databases">
        <title>WGS of Gossypium arboreum.</title>
        <authorList>
            <person name="Yu D."/>
        </authorList>
    </citation>
    <scope>NUCLEOTIDE SEQUENCE [LARGE SCALE GENOMIC DNA]</scope>
    <source>
        <tissue evidence="2">Leaf</tissue>
    </source>
</reference>
<gene>
    <name evidence="2" type="ORF">PVK06_043159</name>
</gene>
<organism evidence="2 3">
    <name type="scientific">Gossypium arboreum</name>
    <name type="common">Tree cotton</name>
    <name type="synonym">Gossypium nanking</name>
    <dbReference type="NCBI Taxonomy" id="29729"/>
    <lineage>
        <taxon>Eukaryota</taxon>
        <taxon>Viridiplantae</taxon>
        <taxon>Streptophyta</taxon>
        <taxon>Embryophyta</taxon>
        <taxon>Tracheophyta</taxon>
        <taxon>Spermatophyta</taxon>
        <taxon>Magnoliopsida</taxon>
        <taxon>eudicotyledons</taxon>
        <taxon>Gunneridae</taxon>
        <taxon>Pentapetalae</taxon>
        <taxon>rosids</taxon>
        <taxon>malvids</taxon>
        <taxon>Malvales</taxon>
        <taxon>Malvaceae</taxon>
        <taxon>Malvoideae</taxon>
        <taxon>Gossypium</taxon>
    </lineage>
</organism>
<feature type="compositionally biased region" description="Basic and acidic residues" evidence="1">
    <location>
        <begin position="55"/>
        <end position="84"/>
    </location>
</feature>
<comment type="caution">
    <text evidence="2">The sequence shown here is derived from an EMBL/GenBank/DDBJ whole genome shotgun (WGS) entry which is preliminary data.</text>
</comment>
<dbReference type="Proteomes" id="UP001358586">
    <property type="component" value="Chromosome 12"/>
</dbReference>
<keyword evidence="3" id="KW-1185">Reference proteome</keyword>
<dbReference type="EMBL" id="JARKNE010000012">
    <property type="protein sequence ID" value="KAK5775286.1"/>
    <property type="molecule type" value="Genomic_DNA"/>
</dbReference>
<name>A0ABR0MN51_GOSAR</name>
<feature type="region of interest" description="Disordered" evidence="1">
    <location>
        <begin position="1"/>
        <end position="41"/>
    </location>
</feature>